<sequence length="352" mass="37110">MVQRERDPNHPLAAHNAAVPVLVGAGIGIAVIVWAALKLGTAWAGTSTPVSTNPATLLFDLANGTVTWPRQATYALGLILGGIALLAATAAFAVRRIRGGRRTRVDPAARHLGRGRDIEATSRAAVTATAKRLGVHTETPGVFLGQTVASGADVFGSYEDMIVDIAGPRTGKTTSLAVPVIAEAPGAVIVTSNKRDILDATRGLRESGDDGKDGVWVFDPQQVAAEQPTWWWNPLSYVVDDDTARELAQHFAYASRPADARADAFFDSSGLQLLAGLLLAAARGGLPVSRVYSWLTNVHSTQPEQLLRDHRDITMAEAVEAIRAAPERQRGGVFGTAQQMASCLGSSRVAAG</sequence>
<reference evidence="8 9" key="1">
    <citation type="journal article" date="2015" name="Stand. Genomic Sci.">
        <title>Genomic Encyclopedia of Bacterial and Archaeal Type Strains, Phase III: the genomes of soil and plant-associated and newly described type strains.</title>
        <authorList>
            <person name="Whitman W.B."/>
            <person name="Woyke T."/>
            <person name="Klenk H.P."/>
            <person name="Zhou Y."/>
            <person name="Lilburn T.G."/>
            <person name="Beck B.J."/>
            <person name="De Vos P."/>
            <person name="Vandamme P."/>
            <person name="Eisen J.A."/>
            <person name="Garrity G."/>
            <person name="Hugenholtz P."/>
            <person name="Kyrpides N.C."/>
        </authorList>
    </citation>
    <scope>NUCLEOTIDE SEQUENCE [LARGE SCALE GENOMIC DNA]</scope>
    <source>
        <strain evidence="8 9">VKM Ac-2541</strain>
    </source>
</reference>
<dbReference type="GO" id="GO:0005886">
    <property type="term" value="C:plasma membrane"/>
    <property type="evidence" value="ECO:0007669"/>
    <property type="project" value="UniProtKB-SubCell"/>
</dbReference>
<evidence type="ECO:0000256" key="6">
    <source>
        <dbReference type="ARBA" id="ARBA00023136"/>
    </source>
</evidence>
<organism evidence="8 9">
    <name type="scientific">Kribbella antiqua</name>
    <dbReference type="NCBI Taxonomy" id="2512217"/>
    <lineage>
        <taxon>Bacteria</taxon>
        <taxon>Bacillati</taxon>
        <taxon>Actinomycetota</taxon>
        <taxon>Actinomycetes</taxon>
        <taxon>Propionibacteriales</taxon>
        <taxon>Kribbellaceae</taxon>
        <taxon>Kribbella</taxon>
    </lineage>
</organism>
<accession>A0A4R2IAE3</accession>
<dbReference type="InterPro" id="IPR003688">
    <property type="entry name" value="TraG/VirD4"/>
</dbReference>
<feature type="transmembrane region" description="Helical" evidence="7">
    <location>
        <begin position="74"/>
        <end position="94"/>
    </location>
</feature>
<dbReference type="EMBL" id="SLWR01000016">
    <property type="protein sequence ID" value="TCO41072.1"/>
    <property type="molecule type" value="Genomic_DNA"/>
</dbReference>
<evidence type="ECO:0000256" key="7">
    <source>
        <dbReference type="SAM" id="Phobius"/>
    </source>
</evidence>
<protein>
    <submittedName>
        <fullName evidence="8">Type IV secretory system conjugative DNA transfer VirD4/TraG family protein</fullName>
    </submittedName>
</protein>
<dbReference type="Pfam" id="PF02534">
    <property type="entry name" value="T4SS-DNA_transf"/>
    <property type="match status" value="1"/>
</dbReference>
<dbReference type="AlphaFoldDB" id="A0A4R2IAE3"/>
<evidence type="ECO:0000313" key="9">
    <source>
        <dbReference type="Proteomes" id="UP000295573"/>
    </source>
</evidence>
<evidence type="ECO:0000256" key="2">
    <source>
        <dbReference type="ARBA" id="ARBA00008806"/>
    </source>
</evidence>
<evidence type="ECO:0000256" key="1">
    <source>
        <dbReference type="ARBA" id="ARBA00004651"/>
    </source>
</evidence>
<comment type="caution">
    <text evidence="8">The sequence shown here is derived from an EMBL/GenBank/DDBJ whole genome shotgun (WGS) entry which is preliminary data.</text>
</comment>
<dbReference type="InterPro" id="IPR027417">
    <property type="entry name" value="P-loop_NTPase"/>
</dbReference>
<feature type="transmembrane region" description="Helical" evidence="7">
    <location>
        <begin position="12"/>
        <end position="37"/>
    </location>
</feature>
<dbReference type="Proteomes" id="UP000295573">
    <property type="component" value="Unassembled WGS sequence"/>
</dbReference>
<comment type="similarity">
    <text evidence="2">Belongs to the VirD4/TraG family.</text>
</comment>
<comment type="subcellular location">
    <subcellularLocation>
        <location evidence="1">Cell membrane</location>
        <topology evidence="1">Multi-pass membrane protein</topology>
    </subcellularLocation>
</comment>
<keyword evidence="3" id="KW-1003">Cell membrane</keyword>
<dbReference type="PANTHER" id="PTHR37937">
    <property type="entry name" value="CONJUGATIVE TRANSFER: DNA TRANSPORT"/>
    <property type="match status" value="1"/>
</dbReference>
<dbReference type="RefSeq" id="WP_132156569.1">
    <property type="nucleotide sequence ID" value="NZ_SLWR01000016.1"/>
</dbReference>
<dbReference type="OrthoDB" id="226701at2"/>
<keyword evidence="5 7" id="KW-1133">Transmembrane helix</keyword>
<name>A0A4R2IAE3_9ACTN</name>
<dbReference type="InterPro" id="IPR051539">
    <property type="entry name" value="T4SS-coupling_protein"/>
</dbReference>
<dbReference type="PANTHER" id="PTHR37937:SF1">
    <property type="entry name" value="CONJUGATIVE TRANSFER: DNA TRANSPORT"/>
    <property type="match status" value="1"/>
</dbReference>
<proteinExistence type="inferred from homology"/>
<evidence type="ECO:0000256" key="5">
    <source>
        <dbReference type="ARBA" id="ARBA00022989"/>
    </source>
</evidence>
<evidence type="ECO:0000256" key="3">
    <source>
        <dbReference type="ARBA" id="ARBA00022475"/>
    </source>
</evidence>
<evidence type="ECO:0000256" key="4">
    <source>
        <dbReference type="ARBA" id="ARBA00022692"/>
    </source>
</evidence>
<keyword evidence="6 7" id="KW-0472">Membrane</keyword>
<keyword evidence="4 7" id="KW-0812">Transmembrane</keyword>
<gene>
    <name evidence="8" type="ORF">EV646_116164</name>
</gene>
<evidence type="ECO:0000313" key="8">
    <source>
        <dbReference type="EMBL" id="TCO41072.1"/>
    </source>
</evidence>
<dbReference type="SUPFAM" id="SSF52540">
    <property type="entry name" value="P-loop containing nucleoside triphosphate hydrolases"/>
    <property type="match status" value="1"/>
</dbReference>
<keyword evidence="9" id="KW-1185">Reference proteome</keyword>